<keyword evidence="2" id="KW-1185">Reference proteome</keyword>
<organism evidence="1 2">
    <name type="scientific">Lecanicillium saksenae</name>
    <dbReference type="NCBI Taxonomy" id="468837"/>
    <lineage>
        <taxon>Eukaryota</taxon>
        <taxon>Fungi</taxon>
        <taxon>Dikarya</taxon>
        <taxon>Ascomycota</taxon>
        <taxon>Pezizomycotina</taxon>
        <taxon>Sordariomycetes</taxon>
        <taxon>Hypocreomycetidae</taxon>
        <taxon>Hypocreales</taxon>
        <taxon>Cordycipitaceae</taxon>
        <taxon>Lecanicillium</taxon>
    </lineage>
</organism>
<sequence length="239" mass="26086">MAAAGNGGAWGAWQVEPAKFTKLVADSMKALYPEEIADRAWDNVGLLVGNHEQESSQKKPIVLVTNDLTYQVATDAIQQGASVIVSYHPFIFSGLKSITDKDPQQSTLIRLMQAGIAVEPAPVRVALSGSPYAWLSAWWSGQANSGLLARAIYPPSQLSHAWGCHLIQTHTDGLVESLGLECLVLTMANFPNLRRLFIESRTDDEERDISRKAFYNAVLFMGSVAVFSLIAQKLNAGKR</sequence>
<evidence type="ECO:0000313" key="2">
    <source>
        <dbReference type="Proteomes" id="UP001148737"/>
    </source>
</evidence>
<comment type="caution">
    <text evidence="1">The sequence shown here is derived from an EMBL/GenBank/DDBJ whole genome shotgun (WGS) entry which is preliminary data.</text>
</comment>
<reference evidence="1" key="1">
    <citation type="submission" date="2022-07" db="EMBL/GenBank/DDBJ databases">
        <title>Genome Sequence of Lecanicillium saksenae.</title>
        <authorList>
            <person name="Buettner E."/>
        </authorList>
    </citation>
    <scope>NUCLEOTIDE SEQUENCE</scope>
    <source>
        <strain evidence="1">VT-O1</strain>
    </source>
</reference>
<accession>A0ACC1QTV7</accession>
<name>A0ACC1QTV7_9HYPO</name>
<proteinExistence type="predicted"/>
<protein>
    <submittedName>
        <fullName evidence="1">Uncharacterized protein</fullName>
    </submittedName>
</protein>
<gene>
    <name evidence="1" type="ORF">NLG97_g5413</name>
</gene>
<dbReference type="Proteomes" id="UP001148737">
    <property type="component" value="Unassembled WGS sequence"/>
</dbReference>
<evidence type="ECO:0000313" key="1">
    <source>
        <dbReference type="EMBL" id="KAJ3492413.1"/>
    </source>
</evidence>
<dbReference type="EMBL" id="JANAKD010000605">
    <property type="protein sequence ID" value="KAJ3492413.1"/>
    <property type="molecule type" value="Genomic_DNA"/>
</dbReference>